<keyword evidence="4 8" id="KW-0406">Ion transport</keyword>
<dbReference type="InterPro" id="IPR020781">
    <property type="entry name" value="ATPase_OSCP/d_CS"/>
</dbReference>
<keyword evidence="8" id="KW-1003">Cell membrane</keyword>
<dbReference type="PANTHER" id="PTHR11910">
    <property type="entry name" value="ATP SYNTHASE DELTA CHAIN"/>
    <property type="match status" value="1"/>
</dbReference>
<comment type="function">
    <text evidence="8">This protein is part of the stalk that links CF(0) to CF(1). It either transmits conformational changes from CF(0) to CF(1) or is implicated in proton conduction.</text>
</comment>
<evidence type="ECO:0000256" key="5">
    <source>
        <dbReference type="ARBA" id="ARBA00023136"/>
    </source>
</evidence>
<dbReference type="HAMAP" id="MF_01416">
    <property type="entry name" value="ATP_synth_delta_bact"/>
    <property type="match status" value="1"/>
</dbReference>
<evidence type="ECO:0000313" key="9">
    <source>
        <dbReference type="EMBL" id="GGC70340.1"/>
    </source>
</evidence>
<dbReference type="RefSeq" id="WP_188675222.1">
    <property type="nucleotide sequence ID" value="NZ_BMJH01000003.1"/>
</dbReference>
<dbReference type="NCBIfam" id="TIGR01145">
    <property type="entry name" value="ATP_synt_delta"/>
    <property type="match status" value="1"/>
</dbReference>
<evidence type="ECO:0000256" key="6">
    <source>
        <dbReference type="ARBA" id="ARBA00023196"/>
    </source>
</evidence>
<dbReference type="Proteomes" id="UP000641514">
    <property type="component" value="Unassembled WGS sequence"/>
</dbReference>
<keyword evidence="6 8" id="KW-0139">CF(1)</keyword>
<evidence type="ECO:0000256" key="3">
    <source>
        <dbReference type="ARBA" id="ARBA00022781"/>
    </source>
</evidence>
<dbReference type="GO" id="GO:0005886">
    <property type="term" value="C:plasma membrane"/>
    <property type="evidence" value="ECO:0007669"/>
    <property type="project" value="UniProtKB-SubCell"/>
</dbReference>
<dbReference type="GO" id="GO:0046933">
    <property type="term" value="F:proton-transporting ATP synthase activity, rotational mechanism"/>
    <property type="evidence" value="ECO:0007669"/>
    <property type="project" value="UniProtKB-UniRule"/>
</dbReference>
<dbReference type="NCBIfam" id="NF009967">
    <property type="entry name" value="PRK13430.1"/>
    <property type="match status" value="1"/>
</dbReference>
<evidence type="ECO:0000256" key="2">
    <source>
        <dbReference type="ARBA" id="ARBA00022448"/>
    </source>
</evidence>
<evidence type="ECO:0000256" key="1">
    <source>
        <dbReference type="ARBA" id="ARBA00004370"/>
    </source>
</evidence>
<evidence type="ECO:0000313" key="10">
    <source>
        <dbReference type="Proteomes" id="UP000641514"/>
    </source>
</evidence>
<dbReference type="GO" id="GO:0045259">
    <property type="term" value="C:proton-transporting ATP synthase complex"/>
    <property type="evidence" value="ECO:0007669"/>
    <property type="project" value="UniProtKB-KW"/>
</dbReference>
<keyword evidence="10" id="KW-1185">Reference proteome</keyword>
<dbReference type="EMBL" id="BMJH01000003">
    <property type="protein sequence ID" value="GGC70340.1"/>
    <property type="molecule type" value="Genomic_DNA"/>
</dbReference>
<organism evidence="9 10">
    <name type="scientific">Hoyosella rhizosphaerae</name>
    <dbReference type="NCBI Taxonomy" id="1755582"/>
    <lineage>
        <taxon>Bacteria</taxon>
        <taxon>Bacillati</taxon>
        <taxon>Actinomycetota</taxon>
        <taxon>Actinomycetes</taxon>
        <taxon>Mycobacteriales</taxon>
        <taxon>Hoyosellaceae</taxon>
        <taxon>Hoyosella</taxon>
    </lineage>
</organism>
<name>A0A916UES3_9ACTN</name>
<accession>A0A916UES3</accession>
<reference evidence="9" key="2">
    <citation type="submission" date="2020-09" db="EMBL/GenBank/DDBJ databases">
        <authorList>
            <person name="Sun Q."/>
            <person name="Zhou Y."/>
        </authorList>
    </citation>
    <scope>NUCLEOTIDE SEQUENCE</scope>
    <source>
        <strain evidence="9">CGMCC 1.15478</strain>
    </source>
</reference>
<dbReference type="InterPro" id="IPR000711">
    <property type="entry name" value="ATPase_OSCP/dsu"/>
</dbReference>
<reference evidence="9" key="1">
    <citation type="journal article" date="2014" name="Int. J. Syst. Evol. Microbiol.">
        <title>Complete genome sequence of Corynebacterium casei LMG S-19264T (=DSM 44701T), isolated from a smear-ripened cheese.</title>
        <authorList>
            <consortium name="US DOE Joint Genome Institute (JGI-PGF)"/>
            <person name="Walter F."/>
            <person name="Albersmeier A."/>
            <person name="Kalinowski J."/>
            <person name="Ruckert C."/>
        </authorList>
    </citation>
    <scope>NUCLEOTIDE SEQUENCE</scope>
    <source>
        <strain evidence="9">CGMCC 1.15478</strain>
    </source>
</reference>
<gene>
    <name evidence="8 9" type="primary">atpH</name>
    <name evidence="9" type="ORF">GCM10011410_23940</name>
</gene>
<evidence type="ECO:0000256" key="7">
    <source>
        <dbReference type="ARBA" id="ARBA00023310"/>
    </source>
</evidence>
<keyword evidence="7 8" id="KW-0066">ATP synthesis</keyword>
<dbReference type="PRINTS" id="PR00125">
    <property type="entry name" value="ATPASEDELTA"/>
</dbReference>
<dbReference type="PROSITE" id="PS00389">
    <property type="entry name" value="ATPASE_DELTA"/>
    <property type="match status" value="1"/>
</dbReference>
<keyword evidence="5 8" id="KW-0472">Membrane</keyword>
<sequence>MYAASREALSATLAELESAINNAGSSEDAVAAQIGTQIFAVVDLLDEQRSARMALADASAPAQSRTDLAERLLANNVSTETLSTVKAAVSEDWAKPSDLVNSLVTVGRIALMRSAAAQNQLETVEDELFRLSRITVANAELEQALSDRTKSASGTKTLLSRLLYGKVTAITEALAIQAVSRSNKAPADEFAELAALAAEQRERTVAHVRSATALSEEQEARLKAALSAIYGKEIAVHVEVDPELLSGLVVRVGDEVIDGSAAGRLAALRKALK</sequence>
<comment type="subcellular location">
    <subcellularLocation>
        <location evidence="8">Cell membrane</location>
        <topology evidence="8">Peripheral membrane protein</topology>
    </subcellularLocation>
    <subcellularLocation>
        <location evidence="1">Membrane</location>
    </subcellularLocation>
</comment>
<dbReference type="Pfam" id="PF00213">
    <property type="entry name" value="OSCP"/>
    <property type="match status" value="1"/>
</dbReference>
<evidence type="ECO:0000256" key="4">
    <source>
        <dbReference type="ARBA" id="ARBA00023065"/>
    </source>
</evidence>
<keyword evidence="3 8" id="KW-0375">Hydrogen ion transport</keyword>
<protein>
    <recommendedName>
        <fullName evidence="8">ATP synthase subunit delta</fullName>
    </recommendedName>
    <alternativeName>
        <fullName evidence="8">ATP synthase F(1) sector subunit delta</fullName>
    </alternativeName>
    <alternativeName>
        <fullName evidence="8">F-type ATPase subunit delta</fullName>
        <shortName evidence="8">F-ATPase subunit delta</shortName>
    </alternativeName>
</protein>
<proteinExistence type="inferred from homology"/>
<dbReference type="AlphaFoldDB" id="A0A916UES3"/>
<comment type="caution">
    <text evidence="9">The sequence shown here is derived from an EMBL/GenBank/DDBJ whole genome shotgun (WGS) entry which is preliminary data.</text>
</comment>
<comment type="function">
    <text evidence="8">F(1)F(0) ATP synthase produces ATP from ADP in the presence of a proton or sodium gradient. F-type ATPases consist of two structural domains, F(1) containing the extramembraneous catalytic core and F(0) containing the membrane proton channel, linked together by a central stalk and a peripheral stalk. During catalysis, ATP synthesis in the catalytic domain of F(1) is coupled via a rotary mechanism of the central stalk subunits to proton translocation.</text>
</comment>
<keyword evidence="2 8" id="KW-0813">Transport</keyword>
<comment type="similarity">
    <text evidence="8">Belongs to the ATPase delta chain family.</text>
</comment>
<evidence type="ECO:0000256" key="8">
    <source>
        <dbReference type="HAMAP-Rule" id="MF_01416"/>
    </source>
</evidence>